<protein>
    <submittedName>
        <fullName evidence="1">40597_t:CDS:1</fullName>
    </submittedName>
</protein>
<evidence type="ECO:0000313" key="2">
    <source>
        <dbReference type="Proteomes" id="UP000789901"/>
    </source>
</evidence>
<comment type="caution">
    <text evidence="1">The sequence shown here is derived from an EMBL/GenBank/DDBJ whole genome shotgun (WGS) entry which is preliminary data.</text>
</comment>
<evidence type="ECO:0000313" key="1">
    <source>
        <dbReference type="EMBL" id="CAG8824992.1"/>
    </source>
</evidence>
<accession>A0ABN7WBK6</accession>
<keyword evidence="2" id="KW-1185">Reference proteome</keyword>
<dbReference type="Proteomes" id="UP000789901">
    <property type="component" value="Unassembled WGS sequence"/>
</dbReference>
<feature type="non-terminal residue" evidence="1">
    <location>
        <position position="301"/>
    </location>
</feature>
<organism evidence="1 2">
    <name type="scientific">Gigaspora margarita</name>
    <dbReference type="NCBI Taxonomy" id="4874"/>
    <lineage>
        <taxon>Eukaryota</taxon>
        <taxon>Fungi</taxon>
        <taxon>Fungi incertae sedis</taxon>
        <taxon>Mucoromycota</taxon>
        <taxon>Glomeromycotina</taxon>
        <taxon>Glomeromycetes</taxon>
        <taxon>Diversisporales</taxon>
        <taxon>Gigasporaceae</taxon>
        <taxon>Gigaspora</taxon>
    </lineage>
</organism>
<reference evidence="1 2" key="1">
    <citation type="submission" date="2021-06" db="EMBL/GenBank/DDBJ databases">
        <authorList>
            <person name="Kallberg Y."/>
            <person name="Tangrot J."/>
            <person name="Rosling A."/>
        </authorList>
    </citation>
    <scope>NUCLEOTIDE SEQUENCE [LARGE SCALE GENOMIC DNA]</scope>
    <source>
        <strain evidence="1 2">120-4 pot B 10/14</strain>
    </source>
</reference>
<dbReference type="EMBL" id="CAJVQB010037224">
    <property type="protein sequence ID" value="CAG8824992.1"/>
    <property type="molecule type" value="Genomic_DNA"/>
</dbReference>
<sequence>MYVKTFVRFYKESSQALGRRFEEFCKRFLVKCFREFNIIVERVGTIIKDGNFYFGAVVGVCKERIDMSAYKSASRERERKVAMCTYKELDSVVLEMVTDLLTIEGLTDNKEFAFSITKDDQDSNLLYNIKTVLQGNDQDSNLFCDTKTINSGNNQTEIEQNNEYDKNQIVKQDLIEELYLSTEEQSLIDSIIDNTSSTEIDVNSKTVPLGNNQTKKTLLKIEMSTITVPYFPLSHTSNLEDIINKDVKSLPETKIRICPACNGEHKGDGVKGWWGDGNYYAEKTYCLYCCERTFSRIPIVN</sequence>
<gene>
    <name evidence="1" type="ORF">GMARGA_LOCUS28727</name>
</gene>
<name>A0ABN7WBK6_GIGMA</name>
<proteinExistence type="predicted"/>